<evidence type="ECO:0000256" key="1">
    <source>
        <dbReference type="SAM" id="Coils"/>
    </source>
</evidence>
<dbReference type="InterPro" id="IPR017482">
    <property type="entry name" value="Lambda-type_endonuclease"/>
</dbReference>
<sequence length="287" mass="31535">MIIIDYEQNSQAWQEWRADVYGASDAAAMLDISPYKSRDALLHEKATGKSAPVSDWLQQLFAAGHAAEAAIMPELEARVGEPLYNLVGETDNHIAASFDGITYDQQTIVEHKLLRNSNASRKRFEMAARGEVAEHDMAQVQQQLLVSGAARCLFCVSDGTAERLAIAEIKPDPEWFVRLLAGWKQFTADLAAYAPNREDTAFLEAAAAWRAIKAQQAEIEEAEKAARQHLEALGEASGQKILTGGGITLTRTERKGNVDYSKIPALQGIDLEPYRKAGSSYWKITGA</sequence>
<dbReference type="GO" id="GO:0004527">
    <property type="term" value="F:exonuclease activity"/>
    <property type="evidence" value="ECO:0007669"/>
    <property type="project" value="UniProtKB-KW"/>
</dbReference>
<name>A0A8S5V6E1_9CAUD</name>
<dbReference type="EMBL" id="BK016208">
    <property type="protein sequence ID" value="DAG02284.1"/>
    <property type="molecule type" value="Genomic_DNA"/>
</dbReference>
<dbReference type="Gene3D" id="3.90.320.10">
    <property type="match status" value="1"/>
</dbReference>
<reference evidence="3" key="1">
    <citation type="journal article" date="2021" name="Proc. Natl. Acad. Sci. U.S.A.">
        <title>A Catalog of Tens of Thousands of Viruses from Human Metagenomes Reveals Hidden Associations with Chronic Diseases.</title>
        <authorList>
            <person name="Tisza M.J."/>
            <person name="Buck C.B."/>
        </authorList>
    </citation>
    <scope>NUCLEOTIDE SEQUENCE</scope>
    <source>
        <strain evidence="3">CtRci5</strain>
    </source>
</reference>
<dbReference type="InterPro" id="IPR019080">
    <property type="entry name" value="YqaJ_viral_recombinase"/>
</dbReference>
<feature type="coiled-coil region" evidence="1">
    <location>
        <begin position="212"/>
        <end position="239"/>
    </location>
</feature>
<evidence type="ECO:0000259" key="2">
    <source>
        <dbReference type="Pfam" id="PF09588"/>
    </source>
</evidence>
<dbReference type="Pfam" id="PF09588">
    <property type="entry name" value="YqaJ"/>
    <property type="match status" value="1"/>
</dbReference>
<protein>
    <submittedName>
        <fullName evidence="3">Exonuclease</fullName>
    </submittedName>
</protein>
<feature type="domain" description="YqaJ viral recombinase" evidence="2">
    <location>
        <begin position="13"/>
        <end position="149"/>
    </location>
</feature>
<proteinExistence type="predicted"/>
<dbReference type="InterPro" id="IPR011335">
    <property type="entry name" value="Restrct_endonuc-II-like"/>
</dbReference>
<organism evidence="3">
    <name type="scientific">Myoviridae sp. ctRci5</name>
    <dbReference type="NCBI Taxonomy" id="2825105"/>
    <lineage>
        <taxon>Viruses</taxon>
        <taxon>Duplodnaviria</taxon>
        <taxon>Heunggongvirae</taxon>
        <taxon>Uroviricota</taxon>
        <taxon>Caudoviricetes</taxon>
    </lineage>
</organism>
<accession>A0A8S5V6E1</accession>
<keyword evidence="1" id="KW-0175">Coiled coil</keyword>
<keyword evidence="3" id="KW-0540">Nuclease</keyword>
<keyword evidence="3" id="KW-0269">Exonuclease</keyword>
<dbReference type="InterPro" id="IPR011604">
    <property type="entry name" value="PDDEXK-like_dom_sf"/>
</dbReference>
<keyword evidence="3" id="KW-0378">Hydrolase</keyword>
<dbReference type="NCBIfam" id="TIGR03033">
    <property type="entry name" value="phage_rel_nuc"/>
    <property type="match status" value="1"/>
</dbReference>
<evidence type="ECO:0000313" key="3">
    <source>
        <dbReference type="EMBL" id="DAG02284.1"/>
    </source>
</evidence>
<dbReference type="SUPFAM" id="SSF52980">
    <property type="entry name" value="Restriction endonuclease-like"/>
    <property type="match status" value="1"/>
</dbReference>